<feature type="region of interest" description="Disordered" evidence="1">
    <location>
        <begin position="24"/>
        <end position="86"/>
    </location>
</feature>
<proteinExistence type="predicted"/>
<evidence type="ECO:0000313" key="3">
    <source>
        <dbReference type="Proteomes" id="UP000728032"/>
    </source>
</evidence>
<keyword evidence="3" id="KW-1185">Reference proteome</keyword>
<accession>A0A7R9QU45</accession>
<evidence type="ECO:0000256" key="1">
    <source>
        <dbReference type="SAM" id="MobiDB-lite"/>
    </source>
</evidence>
<protein>
    <submittedName>
        <fullName evidence="2">Uncharacterized protein</fullName>
    </submittedName>
</protein>
<dbReference type="AlphaFoldDB" id="A0A7R9QU45"/>
<dbReference type="EMBL" id="OC929775">
    <property type="protein sequence ID" value="CAD7658422.1"/>
    <property type="molecule type" value="Genomic_DNA"/>
</dbReference>
<feature type="compositionally biased region" description="Basic and acidic residues" evidence="1">
    <location>
        <begin position="44"/>
        <end position="65"/>
    </location>
</feature>
<evidence type="ECO:0000313" key="2">
    <source>
        <dbReference type="EMBL" id="CAD7658422.1"/>
    </source>
</evidence>
<sequence length="122" mass="13866">TNSWKTQGIDVQVLFEIRIARRARTTGAQSSPPLSSGSNNFNSRRRDIFTDNRSQRSESNHDPSARSKVLLPDLDSKGRPTCLSSPDDTYCESVQNYPKIFYILEKNLLFIIPCSFRLLSQP</sequence>
<name>A0A7R9QU45_9ACAR</name>
<dbReference type="Proteomes" id="UP000728032">
    <property type="component" value="Unassembled WGS sequence"/>
</dbReference>
<dbReference type="EMBL" id="CAJPVJ010014950">
    <property type="protein sequence ID" value="CAG2175608.1"/>
    <property type="molecule type" value="Genomic_DNA"/>
</dbReference>
<reference evidence="2" key="1">
    <citation type="submission" date="2020-11" db="EMBL/GenBank/DDBJ databases">
        <authorList>
            <person name="Tran Van P."/>
        </authorList>
    </citation>
    <scope>NUCLEOTIDE SEQUENCE</scope>
</reference>
<gene>
    <name evidence="2" type="ORF">ONB1V03_LOCUS15043</name>
</gene>
<feature type="non-terminal residue" evidence="2">
    <location>
        <position position="122"/>
    </location>
</feature>
<organism evidence="2">
    <name type="scientific">Oppiella nova</name>
    <dbReference type="NCBI Taxonomy" id="334625"/>
    <lineage>
        <taxon>Eukaryota</taxon>
        <taxon>Metazoa</taxon>
        <taxon>Ecdysozoa</taxon>
        <taxon>Arthropoda</taxon>
        <taxon>Chelicerata</taxon>
        <taxon>Arachnida</taxon>
        <taxon>Acari</taxon>
        <taxon>Acariformes</taxon>
        <taxon>Sarcoptiformes</taxon>
        <taxon>Oribatida</taxon>
        <taxon>Brachypylina</taxon>
        <taxon>Oppioidea</taxon>
        <taxon>Oppiidae</taxon>
        <taxon>Oppiella</taxon>
    </lineage>
</organism>